<name>A0AAE8HV43_9HYPH</name>
<reference evidence="2 4" key="2">
    <citation type="submission" date="2016-10" db="EMBL/GenBank/DDBJ databases">
        <authorList>
            <person name="Varghese N."/>
            <person name="Submissions S."/>
        </authorList>
    </citation>
    <scope>NUCLEOTIDE SEQUENCE [LARGE SCALE GENOMIC DNA]</scope>
    <source>
        <strain evidence="2 4">CBMB27</strain>
    </source>
</reference>
<protein>
    <submittedName>
        <fullName evidence="2">Uncharacterized protein</fullName>
    </submittedName>
</protein>
<dbReference type="EMBL" id="CP015367">
    <property type="protein sequence ID" value="APT34812.1"/>
    <property type="molecule type" value="Genomic_DNA"/>
</dbReference>
<dbReference type="AlphaFoldDB" id="A0AAE8HV43"/>
<proteinExistence type="predicted"/>
<organism evidence="2 4">
    <name type="scientific">Methylobacterium phyllosphaerae</name>
    <dbReference type="NCBI Taxonomy" id="418223"/>
    <lineage>
        <taxon>Bacteria</taxon>
        <taxon>Pseudomonadati</taxon>
        <taxon>Pseudomonadota</taxon>
        <taxon>Alphaproteobacteria</taxon>
        <taxon>Hyphomicrobiales</taxon>
        <taxon>Methylobacteriaceae</taxon>
        <taxon>Methylobacterium</taxon>
    </lineage>
</organism>
<gene>
    <name evidence="1" type="ORF">MCBMB27_05521</name>
    <name evidence="2" type="ORF">SAMN05192567_12120</name>
</gene>
<dbReference type="Proteomes" id="UP000185487">
    <property type="component" value="Chromosome"/>
</dbReference>
<sequence length="142" mass="15360">MRLMIETRKDQAARMKWAITAFFAKPDGVLPWTDWLRIGLEDVLVLDAWTTFKKRSRAGDLLALKPIDGAPIKPILGEDGRLPMPWVQGGEIVWPEAYQQILKGLGLSFGAGIAVGFSGAQGRTDATALKAANKAGVSLALT</sequence>
<dbReference type="Proteomes" id="UP000199140">
    <property type="component" value="Unassembled WGS sequence"/>
</dbReference>
<evidence type="ECO:0000313" key="1">
    <source>
        <dbReference type="EMBL" id="APT34812.1"/>
    </source>
</evidence>
<dbReference type="EMBL" id="FOPK01000021">
    <property type="protein sequence ID" value="SFH34796.1"/>
    <property type="molecule type" value="Genomic_DNA"/>
</dbReference>
<keyword evidence="3" id="KW-1185">Reference proteome</keyword>
<evidence type="ECO:0000313" key="3">
    <source>
        <dbReference type="Proteomes" id="UP000185487"/>
    </source>
</evidence>
<dbReference type="KEGG" id="mphy:MCBMB27_05521"/>
<evidence type="ECO:0000313" key="4">
    <source>
        <dbReference type="Proteomes" id="UP000199140"/>
    </source>
</evidence>
<reference evidence="1 3" key="1">
    <citation type="submission" date="2016-04" db="EMBL/GenBank/DDBJ databases">
        <title>Complete genome sequencing and analysis of CBMB27, Methylobacterium phyllosphaerae isolated from leaf tissues of rice (Oryza sativa L.).</title>
        <authorList>
            <person name="Lee Y."/>
            <person name="Hwangbo K."/>
            <person name="Chung H."/>
            <person name="Yoo J."/>
            <person name="Kim K.Y."/>
            <person name="Sa T.M."/>
            <person name="Um Y."/>
            <person name="Madhaiyan M."/>
        </authorList>
    </citation>
    <scope>NUCLEOTIDE SEQUENCE [LARGE SCALE GENOMIC DNA]</scope>
    <source>
        <strain evidence="1 3">CBMB27</strain>
    </source>
</reference>
<accession>A0AAE8HV43</accession>
<evidence type="ECO:0000313" key="2">
    <source>
        <dbReference type="EMBL" id="SFH34796.1"/>
    </source>
</evidence>